<reference evidence="10" key="1">
    <citation type="submission" date="2018-12" db="EMBL/GenBank/DDBJ databases">
        <authorList>
            <person name="Jo Y.H."/>
            <person name="Lee Y.S."/>
            <person name="Han Y.S."/>
        </authorList>
    </citation>
    <scope>NUCLEOTIDE SEQUENCE</scope>
</reference>
<dbReference type="EMBL" id="JABDTM020025725">
    <property type="protein sequence ID" value="KAH0812900.1"/>
    <property type="molecule type" value="Genomic_DNA"/>
</dbReference>
<gene>
    <name evidence="10" type="primary">SOCS6</name>
    <name evidence="9" type="ORF">GEV33_009892</name>
</gene>
<dbReference type="SMART" id="SM00252">
    <property type="entry name" value="SH2"/>
    <property type="match status" value="1"/>
</dbReference>
<dbReference type="Pfam" id="PF07525">
    <property type="entry name" value="SOCS_box"/>
    <property type="match status" value="1"/>
</dbReference>
<evidence type="ECO:0000313" key="9">
    <source>
        <dbReference type="EMBL" id="KAH0812900.1"/>
    </source>
</evidence>
<sequence length="297" mass="34546">MDHPESNKNKAKNWLYRFLKIKRSLQDRSSISEVDPSIYRREVLEHSESRSHRHSFRRSFTLKRWHTKVKSCMFPQEAPTPKRPVTISEAPCTSGLPDLPPPPVPERNSQWTERRQAPSSRESTPTETPNHRIPTDEIVSLSNCYWYWGPMATADAEERLQFKPDGTFLVRDSSSTSYLFSISFRSVGKTMHARIEYSRGRYNLCGTYSEGFSTVTELIQDAMKTSENGVYCYSRRGEQTCVEFPVRLTKPISRYTEVRSLKYLCKFVIRQCTNINDIPKLPLPTVLHGYLLEKPYF</sequence>
<evidence type="ECO:0000259" key="8">
    <source>
        <dbReference type="PROSITE" id="PS50225"/>
    </source>
</evidence>
<accession>A0A515EIZ9</accession>
<evidence type="ECO:0000313" key="10">
    <source>
        <dbReference type="EMBL" id="QDL52634.1"/>
    </source>
</evidence>
<feature type="region of interest" description="Disordered" evidence="6">
    <location>
        <begin position="75"/>
        <end position="133"/>
    </location>
</feature>
<protein>
    <submittedName>
        <fullName evidence="10">Suppressors of cytokine signaling 6</fullName>
    </submittedName>
</protein>
<organism evidence="10">
    <name type="scientific">Tenebrio molitor</name>
    <name type="common">Yellow mealworm beetle</name>
    <dbReference type="NCBI Taxonomy" id="7067"/>
    <lineage>
        <taxon>Eukaryota</taxon>
        <taxon>Metazoa</taxon>
        <taxon>Ecdysozoa</taxon>
        <taxon>Arthropoda</taxon>
        <taxon>Hexapoda</taxon>
        <taxon>Insecta</taxon>
        <taxon>Pterygota</taxon>
        <taxon>Neoptera</taxon>
        <taxon>Endopterygota</taxon>
        <taxon>Coleoptera</taxon>
        <taxon>Polyphaga</taxon>
        <taxon>Cucujiformia</taxon>
        <taxon>Tenebrionidae</taxon>
        <taxon>Tenebrio</taxon>
    </lineage>
</organism>
<evidence type="ECO:0000313" key="11">
    <source>
        <dbReference type="Proteomes" id="UP000719412"/>
    </source>
</evidence>
<dbReference type="SUPFAM" id="SSF158235">
    <property type="entry name" value="SOCS box-like"/>
    <property type="match status" value="1"/>
</dbReference>
<feature type="compositionally biased region" description="Polar residues" evidence="6">
    <location>
        <begin position="107"/>
        <end position="128"/>
    </location>
</feature>
<evidence type="ECO:0000256" key="1">
    <source>
        <dbReference type="ARBA" id="ARBA00022604"/>
    </source>
</evidence>
<dbReference type="PROSITE" id="PS50001">
    <property type="entry name" value="SH2"/>
    <property type="match status" value="1"/>
</dbReference>
<reference evidence="9" key="3">
    <citation type="submission" date="2021-08" db="EMBL/GenBank/DDBJ databases">
        <authorList>
            <person name="Eriksson T."/>
        </authorList>
    </citation>
    <scope>NUCLEOTIDE SEQUENCE</scope>
    <source>
        <strain evidence="9">Stoneville</strain>
        <tissue evidence="9">Whole head</tissue>
    </source>
</reference>
<keyword evidence="3" id="KW-0833">Ubl conjugation pathway</keyword>
<evidence type="ECO:0000259" key="7">
    <source>
        <dbReference type="PROSITE" id="PS50001"/>
    </source>
</evidence>
<dbReference type="Gene3D" id="3.30.505.10">
    <property type="entry name" value="SH2 domain"/>
    <property type="match status" value="1"/>
</dbReference>
<dbReference type="Pfam" id="PF00017">
    <property type="entry name" value="SH2"/>
    <property type="match status" value="1"/>
</dbReference>
<evidence type="ECO:0000256" key="6">
    <source>
        <dbReference type="SAM" id="MobiDB-lite"/>
    </source>
</evidence>
<dbReference type="PROSITE" id="PS50225">
    <property type="entry name" value="SOCS"/>
    <property type="match status" value="1"/>
</dbReference>
<evidence type="ECO:0000256" key="4">
    <source>
        <dbReference type="ARBA" id="ARBA00022999"/>
    </source>
</evidence>
<dbReference type="InterPro" id="IPR001496">
    <property type="entry name" value="SOCS_box"/>
</dbReference>
<dbReference type="InterPro" id="IPR036860">
    <property type="entry name" value="SH2_dom_sf"/>
</dbReference>
<dbReference type="PANTHER" id="PTHR10155">
    <property type="entry name" value="PHOSPHATIDYLINOSITOL 3-KINASE REGULATORY SUBUNIT"/>
    <property type="match status" value="1"/>
</dbReference>
<keyword evidence="11" id="KW-1185">Reference proteome</keyword>
<evidence type="ECO:0000256" key="5">
    <source>
        <dbReference type="PROSITE-ProRule" id="PRU00191"/>
    </source>
</evidence>
<proteinExistence type="evidence at transcript level"/>
<dbReference type="GO" id="GO:0009968">
    <property type="term" value="P:negative regulation of signal transduction"/>
    <property type="evidence" value="ECO:0007669"/>
    <property type="project" value="UniProtKB-KW"/>
</dbReference>
<dbReference type="GO" id="GO:0046854">
    <property type="term" value="P:phosphatidylinositol phosphate biosynthetic process"/>
    <property type="evidence" value="ECO:0007669"/>
    <property type="project" value="TreeGrafter"/>
</dbReference>
<keyword evidence="1" id="KW-0341">Growth regulation</keyword>
<evidence type="ECO:0000256" key="3">
    <source>
        <dbReference type="ARBA" id="ARBA00022786"/>
    </source>
</evidence>
<dbReference type="GO" id="GO:0005942">
    <property type="term" value="C:phosphatidylinositol 3-kinase complex"/>
    <property type="evidence" value="ECO:0007669"/>
    <property type="project" value="TreeGrafter"/>
</dbReference>
<reference evidence="9" key="2">
    <citation type="journal article" date="2020" name="J Insects Food Feed">
        <title>The yellow mealworm (Tenebrio molitor) genome: a resource for the emerging insects as food and feed industry.</title>
        <authorList>
            <person name="Eriksson T."/>
            <person name="Andere A."/>
            <person name="Kelstrup H."/>
            <person name="Emery V."/>
            <person name="Picard C."/>
        </authorList>
    </citation>
    <scope>NUCLEOTIDE SEQUENCE</scope>
    <source>
        <strain evidence="9">Stoneville</strain>
        <tissue evidence="9">Whole head</tissue>
    </source>
</reference>
<dbReference type="GO" id="GO:0035556">
    <property type="term" value="P:intracellular signal transduction"/>
    <property type="evidence" value="ECO:0007669"/>
    <property type="project" value="InterPro"/>
</dbReference>
<evidence type="ECO:0000256" key="2">
    <source>
        <dbReference type="ARBA" id="ARBA00022700"/>
    </source>
</evidence>
<keyword evidence="4 5" id="KW-0727">SH2 domain</keyword>
<dbReference type="EMBL" id="MK292065">
    <property type="protein sequence ID" value="QDL52634.1"/>
    <property type="molecule type" value="mRNA"/>
</dbReference>
<name>A0A515EIZ9_TENMO</name>
<dbReference type="PRINTS" id="PR00401">
    <property type="entry name" value="SH2DOMAIN"/>
</dbReference>
<dbReference type="GO" id="GO:0046935">
    <property type="term" value="F:1-phosphatidylinositol-3-kinase regulator activity"/>
    <property type="evidence" value="ECO:0007669"/>
    <property type="project" value="TreeGrafter"/>
</dbReference>
<feature type="domain" description="SOCS box" evidence="8">
    <location>
        <begin position="247"/>
        <end position="297"/>
    </location>
</feature>
<dbReference type="Proteomes" id="UP000719412">
    <property type="component" value="Unassembled WGS sequence"/>
</dbReference>
<dbReference type="AlphaFoldDB" id="A0A515EIZ9"/>
<dbReference type="PANTHER" id="PTHR10155:SF32">
    <property type="entry name" value="LP02169P"/>
    <property type="match status" value="1"/>
</dbReference>
<dbReference type="InterPro" id="IPR000980">
    <property type="entry name" value="SH2"/>
</dbReference>
<dbReference type="InterPro" id="IPR036036">
    <property type="entry name" value="SOCS_box-like_dom_sf"/>
</dbReference>
<dbReference type="SMART" id="SM00969">
    <property type="entry name" value="SOCS_box"/>
    <property type="match status" value="1"/>
</dbReference>
<dbReference type="OrthoDB" id="6270897at2759"/>
<dbReference type="SUPFAM" id="SSF55550">
    <property type="entry name" value="SH2 domain"/>
    <property type="match status" value="1"/>
</dbReference>
<dbReference type="SMART" id="SM00253">
    <property type="entry name" value="SOCS"/>
    <property type="match status" value="1"/>
</dbReference>
<feature type="domain" description="SH2" evidence="7">
    <location>
        <begin position="146"/>
        <end position="252"/>
    </location>
</feature>
<keyword evidence="2" id="KW-0734">Signal transduction inhibitor</keyword>